<gene>
    <name evidence="1" type="ORF">DUE52_31170</name>
</gene>
<proteinExistence type="predicted"/>
<dbReference type="OrthoDB" id="960279at2"/>
<dbReference type="Proteomes" id="UP000253383">
    <property type="component" value="Unassembled WGS sequence"/>
</dbReference>
<evidence type="ECO:0000313" key="2">
    <source>
        <dbReference type="Proteomes" id="UP000253383"/>
    </source>
</evidence>
<name>A0A368JD46_9BACT</name>
<protein>
    <submittedName>
        <fullName evidence="1">Uncharacterized protein</fullName>
    </submittedName>
</protein>
<organism evidence="1 2">
    <name type="scientific">Larkinella punicea</name>
    <dbReference type="NCBI Taxonomy" id="2315727"/>
    <lineage>
        <taxon>Bacteria</taxon>
        <taxon>Pseudomonadati</taxon>
        <taxon>Bacteroidota</taxon>
        <taxon>Cytophagia</taxon>
        <taxon>Cytophagales</taxon>
        <taxon>Spirosomataceae</taxon>
        <taxon>Larkinella</taxon>
    </lineage>
</organism>
<sequence length="115" mass="12681">MATSDFSALPTADEFVSRLDDFRDTIKGAIVQVVTELGDDADASDFDLRFLPLTLTESDLEITAITLNDDESDPLTLSFSDDSDVELDELSTDDLVSLYQVMRDAADESMDEDDD</sequence>
<dbReference type="AlphaFoldDB" id="A0A368JD46"/>
<evidence type="ECO:0000313" key="1">
    <source>
        <dbReference type="EMBL" id="RCR65589.1"/>
    </source>
</evidence>
<comment type="caution">
    <text evidence="1">The sequence shown here is derived from an EMBL/GenBank/DDBJ whole genome shotgun (WGS) entry which is preliminary data.</text>
</comment>
<dbReference type="RefSeq" id="WP_114410056.1">
    <property type="nucleotide sequence ID" value="NZ_QOWE01000040.1"/>
</dbReference>
<keyword evidence="2" id="KW-1185">Reference proteome</keyword>
<accession>A0A368JD46</accession>
<reference evidence="1 2" key="1">
    <citation type="submission" date="2018-07" db="EMBL/GenBank/DDBJ databases">
        <title>Genome analysis of Larkinella rosea.</title>
        <authorList>
            <person name="Zhou Z."/>
            <person name="Wang G."/>
        </authorList>
    </citation>
    <scope>NUCLEOTIDE SEQUENCE [LARGE SCALE GENOMIC DNA]</scope>
    <source>
        <strain evidence="2">zzj9</strain>
    </source>
</reference>
<dbReference type="EMBL" id="QOWE01000040">
    <property type="protein sequence ID" value="RCR65589.1"/>
    <property type="molecule type" value="Genomic_DNA"/>
</dbReference>